<comment type="caution">
    <text evidence="2">The sequence shown here is derived from an EMBL/GenBank/DDBJ whole genome shotgun (WGS) entry which is preliminary data.</text>
</comment>
<feature type="region of interest" description="Disordered" evidence="1">
    <location>
        <begin position="184"/>
        <end position="207"/>
    </location>
</feature>
<sequence>MWERQKTRVVWVSIEVMGVEKMGIIFDDISKKDGKFIHAAEAMEYLIFVERNQVNFRQVGEFLHKYDFDEYFAGHAYHRDLMGVYYDADVLGDDECPFYPKKDDTDGEYSPSVESFIQDMCKHNSVLVHDWDDDGVLYTYDFNLFFDKKRFVYSIKDVFAKSKNLSQSEIDLPSLDDFLTRRNQEQPNQEPSDVSKKQPEPTAKTRNKQAEIIAALAIMYTKKDGTQPYEMAETIRQEWQRQADQLGNPPDKNTLAKYIQHGLERLQS</sequence>
<organism evidence="2 3">
    <name type="scientific">Conchiformibius steedae</name>
    <dbReference type="NCBI Taxonomy" id="153493"/>
    <lineage>
        <taxon>Bacteria</taxon>
        <taxon>Pseudomonadati</taxon>
        <taxon>Pseudomonadota</taxon>
        <taxon>Betaproteobacteria</taxon>
        <taxon>Neisseriales</taxon>
        <taxon>Neisseriaceae</taxon>
        <taxon>Conchiformibius</taxon>
    </lineage>
</organism>
<name>A0A3P1ZZN5_9NEIS</name>
<dbReference type="RefSeq" id="WP_148091362.1">
    <property type="nucleotide sequence ID" value="NZ_RQYC01000046.1"/>
</dbReference>
<accession>A0A3P1ZZN5</accession>
<evidence type="ECO:0000256" key="1">
    <source>
        <dbReference type="SAM" id="MobiDB-lite"/>
    </source>
</evidence>
<dbReference type="EMBL" id="RQYC01000046">
    <property type="protein sequence ID" value="RRD88599.1"/>
    <property type="molecule type" value="Genomic_DNA"/>
</dbReference>
<dbReference type="Proteomes" id="UP000269923">
    <property type="component" value="Unassembled WGS sequence"/>
</dbReference>
<dbReference type="STRING" id="1121352.GCA_000620925_01238"/>
<reference evidence="2 3" key="1">
    <citation type="submission" date="2018-11" db="EMBL/GenBank/DDBJ databases">
        <title>Genomes From Bacteria Associated with the Canine Oral Cavity: a Test Case for Automated Genome-Based Taxonomic Assignment.</title>
        <authorList>
            <person name="Coil D.A."/>
            <person name="Jospin G."/>
            <person name="Darling A.E."/>
            <person name="Wallis C."/>
            <person name="Davis I.J."/>
            <person name="Harris S."/>
            <person name="Eisen J.A."/>
            <person name="Holcombe L.J."/>
            <person name="O'Flynn C."/>
        </authorList>
    </citation>
    <scope>NUCLEOTIDE SEQUENCE [LARGE SCALE GENOMIC DNA]</scope>
    <source>
        <strain evidence="2 3">COT-280</strain>
    </source>
</reference>
<evidence type="ECO:0000313" key="3">
    <source>
        <dbReference type="Proteomes" id="UP000269923"/>
    </source>
</evidence>
<dbReference type="OrthoDB" id="8614116at2"/>
<gene>
    <name evidence="2" type="ORF">EII21_11260</name>
</gene>
<evidence type="ECO:0000313" key="2">
    <source>
        <dbReference type="EMBL" id="RRD88599.1"/>
    </source>
</evidence>
<keyword evidence="3" id="KW-1185">Reference proteome</keyword>
<dbReference type="AlphaFoldDB" id="A0A3P1ZZN5"/>
<proteinExistence type="predicted"/>
<protein>
    <submittedName>
        <fullName evidence="2">Uncharacterized protein</fullName>
    </submittedName>
</protein>